<gene>
    <name evidence="1" type="ORF">BM524_19045</name>
</gene>
<geneLocation type="plasmid" evidence="2">
    <name>pamcp48-600</name>
</geneLocation>
<dbReference type="Proteomes" id="UP000182101">
    <property type="component" value="Plasmid pAMCP48-600"/>
</dbReference>
<dbReference type="AlphaFoldDB" id="A0AAC9JEA6"/>
<protein>
    <recommendedName>
        <fullName evidence="3">DUF2797 domain-containing protein</fullName>
    </recommendedName>
</protein>
<dbReference type="InterPro" id="IPR021246">
    <property type="entry name" value="DUF2797"/>
</dbReference>
<evidence type="ECO:0008006" key="3">
    <source>
        <dbReference type="Google" id="ProtNLM"/>
    </source>
</evidence>
<name>A0AAC9JEA6_9ALTE</name>
<evidence type="ECO:0000313" key="2">
    <source>
        <dbReference type="Proteomes" id="UP000182101"/>
    </source>
</evidence>
<reference evidence="1 2" key="1">
    <citation type="submission" date="2016-11" db="EMBL/GenBank/DDBJ databases">
        <title>Networking in microbes: conjugative elements and plasmids in the genus Alteromonas.</title>
        <authorList>
            <person name="Lopez-Perez M."/>
            <person name="Ramon-Marco N."/>
            <person name="Rodriguez-Valera F."/>
        </authorList>
    </citation>
    <scope>NUCLEOTIDE SEQUENCE [LARGE SCALE GENOMIC DNA]</scope>
    <source>
        <strain evidence="1 2">CP48</strain>
        <plasmid evidence="2">pamcp48-600</plasmid>
    </source>
</reference>
<dbReference type="EMBL" id="CP018025">
    <property type="protein sequence ID" value="APD92489.1"/>
    <property type="molecule type" value="Genomic_DNA"/>
</dbReference>
<accession>A0AAC9JEA6</accession>
<sequence length="271" mass="30217">MQNTVTGTIKKMVAHAECNDTAVYSLPIADKLIPMNALIGKQVTLTCIGTLNCVHCDASTHTLHKQGYCKTCADTLQEVADCNLKPERCRHETGSCANPHFIYLSHTGSAKVGITRNVDTVVSSRWIDQGATTAVPIIKTKNRNIAGIIEVFMKDYISDRTNWRKMLADVPFSPDIEEERISLKGVVQRYIDKLNARFGSEVAQWLEDADIVGIKYPVNAYPEKVKAIAFNIGQEMTLTLEGIKGQYLIFSDVVMNVRKFAGYNFTLSYEE</sequence>
<keyword evidence="1" id="KW-0614">Plasmid</keyword>
<organism evidence="1 2">
    <name type="scientific">Alteromonas mediterranea</name>
    <dbReference type="NCBI Taxonomy" id="314275"/>
    <lineage>
        <taxon>Bacteria</taxon>
        <taxon>Pseudomonadati</taxon>
        <taxon>Pseudomonadota</taxon>
        <taxon>Gammaproteobacteria</taxon>
        <taxon>Alteromonadales</taxon>
        <taxon>Alteromonadaceae</taxon>
        <taxon>Alteromonas/Salinimonas group</taxon>
        <taxon>Alteromonas</taxon>
    </lineage>
</organism>
<evidence type="ECO:0000313" key="1">
    <source>
        <dbReference type="EMBL" id="APD92489.1"/>
    </source>
</evidence>
<proteinExistence type="predicted"/>
<dbReference type="Pfam" id="PF10977">
    <property type="entry name" value="DUF2797"/>
    <property type="match status" value="1"/>
</dbReference>